<dbReference type="PATRIC" id="fig|157838.3.peg.2046"/>
<dbReference type="Proteomes" id="UP000051888">
    <property type="component" value="Unassembled WGS sequence"/>
</dbReference>
<evidence type="ECO:0000313" key="5">
    <source>
        <dbReference type="Proteomes" id="UP000051888"/>
    </source>
</evidence>
<dbReference type="OrthoDB" id="1706107at2"/>
<dbReference type="AlphaFoldDB" id="A0A0Q3WRN3"/>
<accession>A0A0Q3WRN3</accession>
<reference evidence="4 5" key="1">
    <citation type="submission" date="2015-09" db="EMBL/GenBank/DDBJ databases">
        <title>Genome sequencing project for genomic taxonomy and phylogenomics of Bacillus-like bacteria.</title>
        <authorList>
            <person name="Liu B."/>
            <person name="Wang J."/>
            <person name="Zhu Y."/>
            <person name="Liu G."/>
            <person name="Chen Q."/>
            <person name="Chen Z."/>
            <person name="Lan J."/>
            <person name="Che J."/>
            <person name="Ge C."/>
            <person name="Shi H."/>
            <person name="Pan Z."/>
            <person name="Liu X."/>
        </authorList>
    </citation>
    <scope>NUCLEOTIDE SEQUENCE [LARGE SCALE GENOMIC DNA]</scope>
    <source>
        <strain evidence="4 5">LMG 18435</strain>
    </source>
</reference>
<evidence type="ECO:0000313" key="4">
    <source>
        <dbReference type="EMBL" id="KQL53679.1"/>
    </source>
</evidence>
<evidence type="ECO:0000256" key="1">
    <source>
        <dbReference type="ARBA" id="ARBA00023122"/>
    </source>
</evidence>
<comment type="caution">
    <text evidence="4">The sequence shown here is derived from an EMBL/GenBank/DDBJ whole genome shotgun (WGS) entry which is preliminary data.</text>
</comment>
<dbReference type="PROSITE" id="PS51371">
    <property type="entry name" value="CBS"/>
    <property type="match status" value="1"/>
</dbReference>
<name>A0A0Q3WRN3_9BACI</name>
<dbReference type="RefSeq" id="WP_055739413.1">
    <property type="nucleotide sequence ID" value="NZ_JAAIWL010000013.1"/>
</dbReference>
<evidence type="ECO:0000259" key="3">
    <source>
        <dbReference type="PROSITE" id="PS51371"/>
    </source>
</evidence>
<dbReference type="InterPro" id="IPR000644">
    <property type="entry name" value="CBS_dom"/>
</dbReference>
<protein>
    <recommendedName>
        <fullName evidence="3">CBS domain-containing protein</fullName>
    </recommendedName>
</protein>
<sequence>MFAKSIMIPKHRCVVVSVDDSVETALNLLETRGIDCLPVLNGDEYAGVITHYHIYKNFYELNVSKEEFLQSKKVKDVATHQDKYLKGNEIFEETLVVLKDFPLLAVVDENNIFLGIVTRFDVLEQFQSAFGVYKPGVRIAFSSVEVEGRISRLADIIGQFHESVISLVTFDETDKLVRRIVLKIEKRDNIDKFVSKLESSGFRILHIVED</sequence>
<dbReference type="PIRSF" id="PIRSF035040">
    <property type="entry name" value="UCP035040_CBS_Lmo0553"/>
    <property type="match status" value="1"/>
</dbReference>
<dbReference type="SUPFAM" id="SSF54631">
    <property type="entry name" value="CBS-domain pair"/>
    <property type="match status" value="1"/>
</dbReference>
<dbReference type="Gene3D" id="3.10.580.10">
    <property type="entry name" value="CBS-domain"/>
    <property type="match status" value="1"/>
</dbReference>
<gene>
    <name evidence="4" type="ORF">AN964_09315</name>
</gene>
<feature type="domain" description="CBS" evidence="3">
    <location>
        <begin position="7"/>
        <end position="66"/>
    </location>
</feature>
<dbReference type="InterPro" id="IPR046342">
    <property type="entry name" value="CBS_dom_sf"/>
</dbReference>
<dbReference type="PANTHER" id="PTHR43080">
    <property type="entry name" value="CBS DOMAIN-CONTAINING PROTEIN CBSX3, MITOCHONDRIAL"/>
    <property type="match status" value="1"/>
</dbReference>
<proteinExistence type="predicted"/>
<evidence type="ECO:0000256" key="2">
    <source>
        <dbReference type="PROSITE-ProRule" id="PRU00703"/>
    </source>
</evidence>
<dbReference type="Pfam" id="PF00571">
    <property type="entry name" value="CBS"/>
    <property type="match status" value="2"/>
</dbReference>
<keyword evidence="5" id="KW-1185">Reference proteome</keyword>
<dbReference type="STRING" id="157838.AN964_09315"/>
<dbReference type="PANTHER" id="PTHR43080:SF11">
    <property type="entry name" value="CBS DOMAIN CONTAINING PROTEIN"/>
    <property type="match status" value="1"/>
</dbReference>
<dbReference type="InterPro" id="IPR017036">
    <property type="entry name" value="Lmo0553-like"/>
</dbReference>
<dbReference type="EMBL" id="LJJC01000004">
    <property type="protein sequence ID" value="KQL53679.1"/>
    <property type="molecule type" value="Genomic_DNA"/>
</dbReference>
<dbReference type="InterPro" id="IPR051257">
    <property type="entry name" value="Diverse_CBS-Domain"/>
</dbReference>
<dbReference type="SMART" id="SM00116">
    <property type="entry name" value="CBS"/>
    <property type="match status" value="2"/>
</dbReference>
<keyword evidence="1 2" id="KW-0129">CBS domain</keyword>
<organism evidence="4 5">
    <name type="scientific">Heyndrickxia shackletonii</name>
    <dbReference type="NCBI Taxonomy" id="157838"/>
    <lineage>
        <taxon>Bacteria</taxon>
        <taxon>Bacillati</taxon>
        <taxon>Bacillota</taxon>
        <taxon>Bacilli</taxon>
        <taxon>Bacillales</taxon>
        <taxon>Bacillaceae</taxon>
        <taxon>Heyndrickxia</taxon>
    </lineage>
</organism>